<dbReference type="Proteomes" id="UP000008983">
    <property type="component" value="Unassembled WGS sequence"/>
</dbReference>
<organism evidence="1 2">
    <name type="scientific">Ichthyophthirius multifiliis</name>
    <name type="common">White spot disease agent</name>
    <name type="synonym">Ich</name>
    <dbReference type="NCBI Taxonomy" id="5932"/>
    <lineage>
        <taxon>Eukaryota</taxon>
        <taxon>Sar</taxon>
        <taxon>Alveolata</taxon>
        <taxon>Ciliophora</taxon>
        <taxon>Intramacronucleata</taxon>
        <taxon>Oligohymenophorea</taxon>
        <taxon>Hymenostomatida</taxon>
        <taxon>Ophryoglenina</taxon>
        <taxon>Ichthyophthirius</taxon>
    </lineage>
</organism>
<dbReference type="RefSeq" id="XP_004030305.1">
    <property type="nucleotide sequence ID" value="XM_004030257.1"/>
</dbReference>
<gene>
    <name evidence="1" type="ORF">IMG5_163590</name>
</gene>
<dbReference type="EMBL" id="GL984187">
    <property type="protein sequence ID" value="EGR29069.1"/>
    <property type="molecule type" value="Genomic_DNA"/>
</dbReference>
<name>G0R0D2_ICHMU</name>
<evidence type="ECO:0000313" key="2">
    <source>
        <dbReference type="Proteomes" id="UP000008983"/>
    </source>
</evidence>
<protein>
    <submittedName>
        <fullName evidence="1">Uncharacterized protein</fullName>
    </submittedName>
</protein>
<sequence length="341" mass="41069">FIRIKIKTTQYKNMQQINSLSSRSMQLQKNSSQDRIQTDFIYNSNKEQLKTPNIKSANMQQQQLQQILQKNQHQYSQQHQAYFKPAQPSSFKYSINESKRKQMVFKISLPQKIDKSQQESDIQNLQKNGITSPTKITKNNEIISQEIQKYKQYNKQFNMISDIFQEKPQFQQEKQSLIEQDSIHNQLKIKLMQKNTQKKNLTQEIFINNSPETKKSQTFQQNLKKTIQKIPQSIVLADKKIDENFQIKAENEEDYNLRQKNLQKIQNEGILQYIKGINIDCEYIFKEDIEKYIFQFMDNIYFDKFEDFQGNYQEMKKDLEKEMCKILIKKKKKRQRNYIYP</sequence>
<reference evidence="1 2" key="1">
    <citation type="submission" date="2011-07" db="EMBL/GenBank/DDBJ databases">
        <authorList>
            <person name="Coyne R."/>
            <person name="Brami D."/>
            <person name="Johnson J."/>
            <person name="Hostetler J."/>
            <person name="Hannick L."/>
            <person name="Clark T."/>
            <person name="Cassidy-Hanley D."/>
            <person name="Inman J."/>
        </authorList>
    </citation>
    <scope>NUCLEOTIDE SEQUENCE [LARGE SCALE GENOMIC DNA]</scope>
    <source>
        <strain evidence="1 2">G5</strain>
    </source>
</reference>
<feature type="non-terminal residue" evidence="1">
    <location>
        <position position="1"/>
    </location>
</feature>
<proteinExistence type="predicted"/>
<dbReference type="GeneID" id="14905164"/>
<keyword evidence="2" id="KW-1185">Reference proteome</keyword>
<dbReference type="AlphaFoldDB" id="G0R0D2"/>
<accession>G0R0D2</accession>
<evidence type="ECO:0000313" key="1">
    <source>
        <dbReference type="EMBL" id="EGR29069.1"/>
    </source>
</evidence>
<dbReference type="InParanoid" id="G0R0D2"/>